<sequence>MLYQYDAAQLLKSTKSWANKLLIVRLIKFVLGTIVIIVFFAGFTGAVGDIAFNPRDTGRALYTALFVPTTIGTVTSVFYLLLSLAYWILLIISPFKLHDLPRRMNLKNPHLVSKFQGIFVLSIIAIFLGWINIIYLIMLRSFISKSEKEIIEDSLD</sequence>
<feature type="transmembrane region" description="Helical" evidence="1">
    <location>
        <begin position="64"/>
        <end position="95"/>
    </location>
</feature>
<evidence type="ECO:0000313" key="2">
    <source>
        <dbReference type="EMBL" id="MDW2898424.1"/>
    </source>
</evidence>
<evidence type="ECO:0000313" key="3">
    <source>
        <dbReference type="Proteomes" id="UP001276398"/>
    </source>
</evidence>
<name>A0AAJ2P923_9BACT</name>
<feature type="transmembrane region" description="Helical" evidence="1">
    <location>
        <begin position="115"/>
        <end position="138"/>
    </location>
</feature>
<dbReference type="AlphaFoldDB" id="A0AAJ2P923"/>
<protein>
    <submittedName>
        <fullName evidence="2">Uncharacterized protein</fullName>
    </submittedName>
</protein>
<dbReference type="RefSeq" id="WP_318082637.1">
    <property type="nucleotide sequence ID" value="NZ_JAWPEX010000016.1"/>
</dbReference>
<keyword evidence="1" id="KW-1133">Transmembrane helix</keyword>
<keyword evidence="1" id="KW-0812">Transmembrane</keyword>
<proteinExistence type="predicted"/>
<accession>A0AAJ2P923</accession>
<feature type="transmembrane region" description="Helical" evidence="1">
    <location>
        <begin position="29"/>
        <end position="52"/>
    </location>
</feature>
<keyword evidence="1" id="KW-0472">Membrane</keyword>
<gene>
    <name evidence="2" type="ORF">R7V77_03760</name>
</gene>
<organism evidence="2 3">
    <name type="scientific">Mesomycoplasma ovipneumoniae</name>
    <dbReference type="NCBI Taxonomy" id="29562"/>
    <lineage>
        <taxon>Bacteria</taxon>
        <taxon>Bacillati</taxon>
        <taxon>Mycoplasmatota</taxon>
        <taxon>Mycoplasmoidales</taxon>
        <taxon>Metamycoplasmataceae</taxon>
        <taxon>Mesomycoplasma</taxon>
    </lineage>
</organism>
<evidence type="ECO:0000256" key="1">
    <source>
        <dbReference type="SAM" id="Phobius"/>
    </source>
</evidence>
<dbReference type="Proteomes" id="UP001276398">
    <property type="component" value="Unassembled WGS sequence"/>
</dbReference>
<comment type="caution">
    <text evidence="2">The sequence shown here is derived from an EMBL/GenBank/DDBJ whole genome shotgun (WGS) entry which is preliminary data.</text>
</comment>
<reference evidence="2" key="1">
    <citation type="submission" date="2023-10" db="EMBL/GenBank/DDBJ databases">
        <title>Genome sequences of Mycoplasma ovipneumoniae isolated from goats.</title>
        <authorList>
            <person name="Spergser J."/>
        </authorList>
    </citation>
    <scope>NUCLEOTIDE SEQUENCE</scope>
    <source>
        <strain evidence="2">279</strain>
    </source>
</reference>
<dbReference type="EMBL" id="JAWPEX010000016">
    <property type="protein sequence ID" value="MDW2898424.1"/>
    <property type="molecule type" value="Genomic_DNA"/>
</dbReference>